<dbReference type="InterPro" id="IPR024177">
    <property type="entry name" value="Biotin_synthase"/>
</dbReference>
<feature type="binding site" evidence="13">
    <location>
        <position position="197"/>
    </location>
    <ligand>
        <name>[2Fe-2S] cluster</name>
        <dbReference type="ChEBI" id="CHEBI:190135"/>
    </ligand>
</feature>
<dbReference type="PROSITE" id="PS51918">
    <property type="entry name" value="RADICAL_SAM"/>
    <property type="match status" value="1"/>
</dbReference>
<dbReference type="GO" id="GO:0004076">
    <property type="term" value="F:biotin synthase activity"/>
    <property type="evidence" value="ECO:0007669"/>
    <property type="project" value="UniProtKB-EC"/>
</dbReference>
<dbReference type="SFLD" id="SFLDG01060">
    <property type="entry name" value="BATS_domain_containing"/>
    <property type="match status" value="1"/>
</dbReference>
<comment type="catalytic activity">
    <reaction evidence="12 13">
        <text>(4R,5S)-dethiobiotin + (sulfur carrier)-SH + 2 reduced [2Fe-2S]-[ferredoxin] + 2 S-adenosyl-L-methionine = (sulfur carrier)-H + biotin + 2 5'-deoxyadenosine + 2 L-methionine + 2 oxidized [2Fe-2S]-[ferredoxin]</text>
        <dbReference type="Rhea" id="RHEA:22060"/>
        <dbReference type="Rhea" id="RHEA-COMP:10000"/>
        <dbReference type="Rhea" id="RHEA-COMP:10001"/>
        <dbReference type="Rhea" id="RHEA-COMP:14737"/>
        <dbReference type="Rhea" id="RHEA-COMP:14739"/>
        <dbReference type="ChEBI" id="CHEBI:17319"/>
        <dbReference type="ChEBI" id="CHEBI:29917"/>
        <dbReference type="ChEBI" id="CHEBI:33737"/>
        <dbReference type="ChEBI" id="CHEBI:33738"/>
        <dbReference type="ChEBI" id="CHEBI:57586"/>
        <dbReference type="ChEBI" id="CHEBI:57844"/>
        <dbReference type="ChEBI" id="CHEBI:59789"/>
        <dbReference type="ChEBI" id="CHEBI:64428"/>
        <dbReference type="ChEBI" id="CHEBI:149473"/>
        <dbReference type="EC" id="2.8.1.6"/>
    </reaction>
</comment>
<protein>
    <recommendedName>
        <fullName evidence="3 13">Biotin synthase</fullName>
        <ecNumber evidence="3 13">2.8.1.6</ecNumber>
    </recommendedName>
</protein>
<sequence length="318" mass="35179">MTINDLKDKVISGGLITIDDALFLSEADLDDLCKAADEIQHTFFGNDFDICAVVNVKGGKCSENCVYCSQSTCAKIPVKAHAMISPELLLRHARLRNLHDIRHYCLVSSGKRVSDKDIDKICSGIKAICRDTKLSVCTSFGLLGEEQFRKLKEAGVVRIHNNLETSRRYFPYLCTSHTYDEKIATIIAAKKAGLEVCSGGIFGVGETMKDRIDMAFTLRDLDVTSVPINLLNPIKGTPMGDFAPLTKEEILRITALYRFILPKQYIRLAAGRNYLPDSGFSCFKSGANATITGNMLTVKGISMDEDIRTIKEMGYKVI</sequence>
<keyword evidence="10 13" id="KW-0408">Iron</keyword>
<feature type="binding site" evidence="13">
    <location>
        <position position="137"/>
    </location>
    <ligand>
        <name>[2Fe-2S] cluster</name>
        <dbReference type="ChEBI" id="CHEBI:190135"/>
    </ligand>
</feature>
<keyword evidence="8 13" id="KW-0479">Metal-binding</keyword>
<dbReference type="InterPro" id="IPR006638">
    <property type="entry name" value="Elp3/MiaA/NifB-like_rSAM"/>
</dbReference>
<reference evidence="15 16" key="1">
    <citation type="submission" date="2020-08" db="EMBL/GenBank/DDBJ databases">
        <title>Genome public.</title>
        <authorList>
            <person name="Liu C."/>
            <person name="Sun Q."/>
        </authorList>
    </citation>
    <scope>NUCLEOTIDE SEQUENCE [LARGE SCALE GENOMIC DNA]</scope>
    <source>
        <strain evidence="15 16">NSJ-43</strain>
    </source>
</reference>
<dbReference type="HAMAP" id="MF_01694">
    <property type="entry name" value="BioB"/>
    <property type="match status" value="1"/>
</dbReference>
<evidence type="ECO:0000256" key="5">
    <source>
        <dbReference type="ARBA" id="ARBA00022679"/>
    </source>
</evidence>
<evidence type="ECO:0000256" key="12">
    <source>
        <dbReference type="ARBA" id="ARBA00051157"/>
    </source>
</evidence>
<dbReference type="SFLD" id="SFLDS00029">
    <property type="entry name" value="Radical_SAM"/>
    <property type="match status" value="1"/>
</dbReference>
<evidence type="ECO:0000256" key="11">
    <source>
        <dbReference type="ARBA" id="ARBA00023014"/>
    </source>
</evidence>
<dbReference type="PIRSF" id="PIRSF001619">
    <property type="entry name" value="Biotin_synth"/>
    <property type="match status" value="1"/>
</dbReference>
<gene>
    <name evidence="13 15" type="primary">bioB</name>
    <name evidence="15" type="ORF">H8S01_02020</name>
</gene>
<feature type="domain" description="Radical SAM core" evidence="14">
    <location>
        <begin position="46"/>
        <end position="272"/>
    </location>
</feature>
<proteinExistence type="inferred from homology"/>
<feature type="binding site" evidence="13">
    <location>
        <position position="267"/>
    </location>
    <ligand>
        <name>[2Fe-2S] cluster</name>
        <dbReference type="ChEBI" id="CHEBI:190135"/>
    </ligand>
</feature>
<comment type="cofactor">
    <cofactor evidence="13">
        <name>[2Fe-2S] cluster</name>
        <dbReference type="ChEBI" id="CHEBI:190135"/>
    </cofactor>
    <text evidence="13">Binds 1 [2Fe-2S] cluster. The cluster is coordinated with 3 cysteines and 1 arginine.</text>
</comment>
<dbReference type="Pfam" id="PF06968">
    <property type="entry name" value="BATS"/>
    <property type="match status" value="1"/>
</dbReference>
<evidence type="ECO:0000313" key="15">
    <source>
        <dbReference type="EMBL" id="MBC5679741.1"/>
    </source>
</evidence>
<feature type="binding site" evidence="13">
    <location>
        <position position="68"/>
    </location>
    <ligand>
        <name>[4Fe-4S] cluster</name>
        <dbReference type="ChEBI" id="CHEBI:49883"/>
        <note>4Fe-4S-S-AdoMet</note>
    </ligand>
</feature>
<comment type="function">
    <text evidence="13">Catalyzes the conversion of dethiobiotin (DTB) to biotin by the insertion of a sulfur atom into dethiobiotin via a radical-based mechanism.</text>
</comment>
<dbReference type="PANTHER" id="PTHR22976">
    <property type="entry name" value="BIOTIN SYNTHASE"/>
    <property type="match status" value="1"/>
</dbReference>
<evidence type="ECO:0000256" key="4">
    <source>
        <dbReference type="ARBA" id="ARBA00022485"/>
    </source>
</evidence>
<dbReference type="PANTHER" id="PTHR22976:SF2">
    <property type="entry name" value="BIOTIN SYNTHASE, MITOCHONDRIAL"/>
    <property type="match status" value="1"/>
</dbReference>
<evidence type="ECO:0000256" key="3">
    <source>
        <dbReference type="ARBA" id="ARBA00012236"/>
    </source>
</evidence>
<comment type="similarity">
    <text evidence="2 13">Belongs to the radical SAM superfamily. Biotin synthase family.</text>
</comment>
<evidence type="ECO:0000256" key="1">
    <source>
        <dbReference type="ARBA" id="ARBA00004942"/>
    </source>
</evidence>
<dbReference type="InterPro" id="IPR002684">
    <property type="entry name" value="Biotin_synth/BioAB"/>
</dbReference>
<feature type="binding site" evidence="13">
    <location>
        <position position="105"/>
    </location>
    <ligand>
        <name>[2Fe-2S] cluster</name>
        <dbReference type="ChEBI" id="CHEBI:190135"/>
    </ligand>
</feature>
<dbReference type="CDD" id="cd01335">
    <property type="entry name" value="Radical_SAM"/>
    <property type="match status" value="1"/>
</dbReference>
<dbReference type="SMART" id="SM00729">
    <property type="entry name" value="Elp3"/>
    <property type="match status" value="1"/>
</dbReference>
<evidence type="ECO:0000256" key="2">
    <source>
        <dbReference type="ARBA" id="ARBA00010765"/>
    </source>
</evidence>
<dbReference type="SMART" id="SM00876">
    <property type="entry name" value="BATS"/>
    <property type="match status" value="1"/>
</dbReference>
<dbReference type="NCBIfam" id="TIGR00433">
    <property type="entry name" value="bioB"/>
    <property type="match status" value="1"/>
</dbReference>
<comment type="caution">
    <text evidence="15">The sequence shown here is derived from an EMBL/GenBank/DDBJ whole genome shotgun (WGS) entry which is preliminary data.</text>
</comment>
<organism evidence="15 16">
    <name type="scientific">Lachnospira hominis</name>
    <name type="common">ex Liu et al. 2021</name>
    <dbReference type="NCBI Taxonomy" id="2763051"/>
    <lineage>
        <taxon>Bacteria</taxon>
        <taxon>Bacillati</taxon>
        <taxon>Bacillota</taxon>
        <taxon>Clostridia</taxon>
        <taxon>Lachnospirales</taxon>
        <taxon>Lachnospiraceae</taxon>
        <taxon>Lachnospira</taxon>
    </lineage>
</organism>
<comment type="subunit">
    <text evidence="13">Homodimer.</text>
</comment>
<keyword evidence="7 13" id="KW-0001">2Fe-2S</keyword>
<name>A0ABR7FZ17_9FIRM</name>
<dbReference type="SFLD" id="SFLDG01278">
    <property type="entry name" value="biotin_synthase_like"/>
    <property type="match status" value="1"/>
</dbReference>
<evidence type="ECO:0000256" key="10">
    <source>
        <dbReference type="ARBA" id="ARBA00023004"/>
    </source>
</evidence>
<accession>A0ABR7FZ17</accession>
<comment type="pathway">
    <text evidence="1 13">Cofactor biosynthesis; biotin biosynthesis; biotin from 7,8-diaminononanoate: step 2/2.</text>
</comment>
<dbReference type="Proteomes" id="UP000628463">
    <property type="component" value="Unassembled WGS sequence"/>
</dbReference>
<dbReference type="InterPro" id="IPR058240">
    <property type="entry name" value="rSAM_sf"/>
</dbReference>
<dbReference type="EMBL" id="JACOPD010000001">
    <property type="protein sequence ID" value="MBC5679741.1"/>
    <property type="molecule type" value="Genomic_DNA"/>
</dbReference>
<dbReference type="SUPFAM" id="SSF102114">
    <property type="entry name" value="Radical SAM enzymes"/>
    <property type="match status" value="1"/>
</dbReference>
<evidence type="ECO:0000256" key="6">
    <source>
        <dbReference type="ARBA" id="ARBA00022691"/>
    </source>
</evidence>
<evidence type="ECO:0000256" key="8">
    <source>
        <dbReference type="ARBA" id="ARBA00022723"/>
    </source>
</evidence>
<feature type="binding site" evidence="13">
    <location>
        <position position="61"/>
    </location>
    <ligand>
        <name>[4Fe-4S] cluster</name>
        <dbReference type="ChEBI" id="CHEBI:49883"/>
        <note>4Fe-4S-S-AdoMet</note>
    </ligand>
</feature>
<keyword evidence="9 13" id="KW-0093">Biotin biosynthesis</keyword>
<keyword evidence="4 13" id="KW-0004">4Fe-4S</keyword>
<evidence type="ECO:0000259" key="14">
    <source>
        <dbReference type="PROSITE" id="PS51918"/>
    </source>
</evidence>
<evidence type="ECO:0000256" key="9">
    <source>
        <dbReference type="ARBA" id="ARBA00022756"/>
    </source>
</evidence>
<comment type="cofactor">
    <cofactor evidence="13">
        <name>[4Fe-4S] cluster</name>
        <dbReference type="ChEBI" id="CHEBI:49883"/>
    </cofactor>
    <text evidence="13">Binds 1 [4Fe-4S] cluster. The cluster is coordinated with 3 cysteines and an exchangeable S-adenosyl-L-methionine.</text>
</comment>
<dbReference type="InterPro" id="IPR007197">
    <property type="entry name" value="rSAM"/>
</dbReference>
<dbReference type="InterPro" id="IPR013785">
    <property type="entry name" value="Aldolase_TIM"/>
</dbReference>
<dbReference type="Gene3D" id="3.20.20.70">
    <property type="entry name" value="Aldolase class I"/>
    <property type="match status" value="1"/>
</dbReference>
<dbReference type="Pfam" id="PF04055">
    <property type="entry name" value="Radical_SAM"/>
    <property type="match status" value="1"/>
</dbReference>
<evidence type="ECO:0000256" key="7">
    <source>
        <dbReference type="ARBA" id="ARBA00022714"/>
    </source>
</evidence>
<keyword evidence="6 13" id="KW-0949">S-adenosyl-L-methionine</keyword>
<dbReference type="RefSeq" id="WP_021865134.1">
    <property type="nucleotide sequence ID" value="NZ_JACOPD010000001.1"/>
</dbReference>
<keyword evidence="5 13" id="KW-0808">Transferase</keyword>
<evidence type="ECO:0000313" key="16">
    <source>
        <dbReference type="Proteomes" id="UP000628463"/>
    </source>
</evidence>
<feature type="binding site" evidence="13">
    <location>
        <position position="65"/>
    </location>
    <ligand>
        <name>[4Fe-4S] cluster</name>
        <dbReference type="ChEBI" id="CHEBI:49883"/>
        <note>4Fe-4S-S-AdoMet</note>
    </ligand>
</feature>
<evidence type="ECO:0000256" key="13">
    <source>
        <dbReference type="HAMAP-Rule" id="MF_01694"/>
    </source>
</evidence>
<keyword evidence="16" id="KW-1185">Reference proteome</keyword>
<dbReference type="EC" id="2.8.1.6" evidence="3 13"/>
<keyword evidence="11 13" id="KW-0411">Iron-sulfur</keyword>
<dbReference type="InterPro" id="IPR010722">
    <property type="entry name" value="BATS_dom"/>
</dbReference>